<feature type="domain" description="PilZ" evidence="1">
    <location>
        <begin position="99"/>
        <end position="175"/>
    </location>
</feature>
<keyword evidence="3" id="KW-1185">Reference proteome</keyword>
<proteinExistence type="predicted"/>
<evidence type="ECO:0000313" key="3">
    <source>
        <dbReference type="Proteomes" id="UP000502894"/>
    </source>
</evidence>
<accession>A0A6F8T605</accession>
<name>A0A6F8T605_9GAMM</name>
<dbReference type="InterPro" id="IPR009875">
    <property type="entry name" value="PilZ_domain"/>
</dbReference>
<dbReference type="KEGG" id="lant:TUM19329_20040"/>
<organism evidence="2 3">
    <name type="scientific">Legionella antarctica</name>
    <dbReference type="NCBI Taxonomy" id="2708020"/>
    <lineage>
        <taxon>Bacteria</taxon>
        <taxon>Pseudomonadati</taxon>
        <taxon>Pseudomonadota</taxon>
        <taxon>Gammaproteobacteria</taxon>
        <taxon>Legionellales</taxon>
        <taxon>Legionellaceae</taxon>
        <taxon>Legionella</taxon>
    </lineage>
</organism>
<protein>
    <submittedName>
        <fullName evidence="2">Pilus assembly protein PilZ</fullName>
    </submittedName>
</protein>
<dbReference type="RefSeq" id="WP_173237195.1">
    <property type="nucleotide sequence ID" value="NZ_AP022839.1"/>
</dbReference>
<sequence>MSINEKRQYFRIDDNLYFDYAIIEPGQFCSDLSIINQLSSDKNQKKLEAAQYFQNIDYEMSELTHAIRVNEPGWAHYFNLLNAKIDCLSQMLVLSKIQMHSVNISLSGMTFKTNDQIKEKTNLKIVIYTKPKMTPIIVDAQVVYSQYQTETHYRTAVSFNGLTYSQEQLLSQHILQAQVKNRSN</sequence>
<gene>
    <name evidence="2" type="ORF">TUM19329_20040</name>
</gene>
<dbReference type="GO" id="GO:0035438">
    <property type="term" value="F:cyclic-di-GMP binding"/>
    <property type="evidence" value="ECO:0007669"/>
    <property type="project" value="InterPro"/>
</dbReference>
<dbReference type="Proteomes" id="UP000502894">
    <property type="component" value="Chromosome"/>
</dbReference>
<reference evidence="2" key="1">
    <citation type="journal article" date="2020" name="Microbiol. Resour. Announc.">
        <title>Complete Genome Sequence of Novel Psychrotolerant Legionella Strain TUM19329, Isolated from Antarctic Lake Sediment.</title>
        <authorList>
            <person name="Shimada S."/>
            <person name="Nakai R."/>
            <person name="Aoki K."/>
            <person name="Shimoeda N."/>
            <person name="Ohno G."/>
            <person name="Miyazaki Y."/>
            <person name="Kudoh S."/>
            <person name="Imura S."/>
            <person name="Watanabe K."/>
            <person name="Ishii Y."/>
            <person name="Tateda K."/>
        </authorList>
    </citation>
    <scope>NUCLEOTIDE SEQUENCE [LARGE SCALE GENOMIC DNA]</scope>
    <source>
        <strain evidence="2">TUM19329</strain>
    </source>
</reference>
<evidence type="ECO:0000313" key="2">
    <source>
        <dbReference type="EMBL" id="BCA95643.1"/>
    </source>
</evidence>
<dbReference type="EMBL" id="AP022839">
    <property type="protein sequence ID" value="BCA95643.1"/>
    <property type="molecule type" value="Genomic_DNA"/>
</dbReference>
<dbReference type="Pfam" id="PF07238">
    <property type="entry name" value="PilZ"/>
    <property type="match status" value="1"/>
</dbReference>
<dbReference type="Gene3D" id="2.40.10.220">
    <property type="entry name" value="predicted glycosyltransferase like domains"/>
    <property type="match status" value="1"/>
</dbReference>
<dbReference type="AlphaFoldDB" id="A0A6F8T605"/>
<evidence type="ECO:0000259" key="1">
    <source>
        <dbReference type="Pfam" id="PF07238"/>
    </source>
</evidence>